<proteinExistence type="predicted"/>
<protein>
    <submittedName>
        <fullName evidence="6">Holin</fullName>
    </submittedName>
</protein>
<evidence type="ECO:0000256" key="1">
    <source>
        <dbReference type="ARBA" id="ARBA00004141"/>
    </source>
</evidence>
<name>A0A6L6L9E5_9FIRM</name>
<keyword evidence="3 5" id="KW-1133">Transmembrane helix</keyword>
<evidence type="ECO:0000256" key="2">
    <source>
        <dbReference type="ARBA" id="ARBA00022692"/>
    </source>
</evidence>
<evidence type="ECO:0000313" key="7">
    <source>
        <dbReference type="Proteomes" id="UP000478483"/>
    </source>
</evidence>
<gene>
    <name evidence="6" type="ORF">GMD50_16650</name>
</gene>
<evidence type="ECO:0000256" key="3">
    <source>
        <dbReference type="ARBA" id="ARBA00022989"/>
    </source>
</evidence>
<reference evidence="6 7" key="1">
    <citation type="journal article" date="2019" name="Nat. Med.">
        <title>A library of human gut bacterial isolates paired with longitudinal multiomics data enables mechanistic microbiome research.</title>
        <authorList>
            <person name="Poyet M."/>
            <person name="Groussin M."/>
            <person name="Gibbons S.M."/>
            <person name="Avila-Pacheco J."/>
            <person name="Jiang X."/>
            <person name="Kearney S.M."/>
            <person name="Perrotta A.R."/>
            <person name="Berdy B."/>
            <person name="Zhao S."/>
            <person name="Lieberman T.D."/>
            <person name="Swanson P.K."/>
            <person name="Smith M."/>
            <person name="Roesemann S."/>
            <person name="Alexander J.E."/>
            <person name="Rich S.A."/>
            <person name="Livny J."/>
            <person name="Vlamakis H."/>
            <person name="Clish C."/>
            <person name="Bullock K."/>
            <person name="Deik A."/>
            <person name="Scott J."/>
            <person name="Pierce K.A."/>
            <person name="Xavier R.J."/>
            <person name="Alm E.J."/>
        </authorList>
    </citation>
    <scope>NUCLEOTIDE SEQUENCE [LARGE SCALE GENOMIC DNA]</scope>
    <source>
        <strain evidence="6 7">BIOML-A1</strain>
    </source>
</reference>
<organism evidence="6 7">
    <name type="scientific">Roseburia intestinalis</name>
    <dbReference type="NCBI Taxonomy" id="166486"/>
    <lineage>
        <taxon>Bacteria</taxon>
        <taxon>Bacillati</taxon>
        <taxon>Bacillota</taxon>
        <taxon>Clostridia</taxon>
        <taxon>Lachnospirales</taxon>
        <taxon>Lachnospiraceae</taxon>
        <taxon>Roseburia</taxon>
    </lineage>
</organism>
<evidence type="ECO:0000256" key="5">
    <source>
        <dbReference type="SAM" id="Phobius"/>
    </source>
</evidence>
<feature type="transmembrane region" description="Helical" evidence="5">
    <location>
        <begin position="12"/>
        <end position="40"/>
    </location>
</feature>
<keyword evidence="2 5" id="KW-0812">Transmembrane</keyword>
<dbReference type="RefSeq" id="WP_118412422.1">
    <property type="nucleotide sequence ID" value="NZ_QRPI01000004.1"/>
</dbReference>
<dbReference type="GO" id="GO:0016020">
    <property type="term" value="C:membrane"/>
    <property type="evidence" value="ECO:0007669"/>
    <property type="project" value="UniProtKB-SubCell"/>
</dbReference>
<dbReference type="InterPro" id="IPR006480">
    <property type="entry name" value="Phage_holin_4_1"/>
</dbReference>
<dbReference type="NCBIfam" id="TIGR01593">
    <property type="entry name" value="holin_tox_secr"/>
    <property type="match status" value="1"/>
</dbReference>
<dbReference type="EMBL" id="WNAJ01000026">
    <property type="protein sequence ID" value="MTR86636.1"/>
    <property type="molecule type" value="Genomic_DNA"/>
</dbReference>
<evidence type="ECO:0000256" key="4">
    <source>
        <dbReference type="ARBA" id="ARBA00023136"/>
    </source>
</evidence>
<sequence>MKLIEFDKINVIYGLIATIGVALFGKYWFLFAGFLILNVIDYATGYCKARFYKKNESSAIGAKGILKKVCYWIVIGLAFFISTCFVYMGETIGINLSFVQLFGWFTLATYLINEIRSILEKLVEMNVNVPAFLIAGLAVTQKLLDTKTEMKESEVGDNGK</sequence>
<accession>A0A6L6L9E5</accession>
<evidence type="ECO:0000313" key="6">
    <source>
        <dbReference type="EMBL" id="MTR86636.1"/>
    </source>
</evidence>
<keyword evidence="4 5" id="KW-0472">Membrane</keyword>
<dbReference type="Proteomes" id="UP000478483">
    <property type="component" value="Unassembled WGS sequence"/>
</dbReference>
<dbReference type="Pfam" id="PF05105">
    <property type="entry name" value="Phage_holin_4_1"/>
    <property type="match status" value="1"/>
</dbReference>
<feature type="transmembrane region" description="Helical" evidence="5">
    <location>
        <begin position="69"/>
        <end position="88"/>
    </location>
</feature>
<comment type="subcellular location">
    <subcellularLocation>
        <location evidence="1">Membrane</location>
        <topology evidence="1">Multi-pass membrane protein</topology>
    </subcellularLocation>
</comment>
<comment type="caution">
    <text evidence="6">The sequence shown here is derived from an EMBL/GenBank/DDBJ whole genome shotgun (WGS) entry which is preliminary data.</text>
</comment>
<dbReference type="AlphaFoldDB" id="A0A6L6L9E5"/>